<evidence type="ECO:0000256" key="2">
    <source>
        <dbReference type="ARBA" id="ARBA00022448"/>
    </source>
</evidence>
<gene>
    <name evidence="9" type="ORF">DQG23_25645</name>
</gene>
<evidence type="ECO:0000313" key="9">
    <source>
        <dbReference type="EMBL" id="RAV17799.1"/>
    </source>
</evidence>
<sequence>MSTLWKGRRQFWFGLMILGLLINSVYLYLIFSTNSSYEPGGSITGAKIMKAAKWKDNKSIAITTDSKLLLLNGTEIEAAKEIEGIVTDFAFTEDRSSIYIGTNDRRVYVLDSELNEVSSFPVNGKVIALDTLTNGGVAIAYGIGQYTSKFWVGQFDDEGNSAYETRIGMDLTSTLAAQNGTYFGTADSKVGLLSAQGKELWRTTLIQPITRLSLSANQQLLAGDERGNVTLLSVKGEKIWSLHLSEYPITMLEMQPANYSIAGDKDGNVFILNQRGELLYNKNLNQGALNSLIHYNENELVVLTESGQEFIIHVDSALSDTKRKSKLMVLIALDVVLLLGIIGGSMATVPSWRRAALLVGRKLKRSKTAYMLILPSIVLIIVFNVVPAIMAVFYSFTNFSLKEPLKFIGWANFVKIKSDPLFWIGIWNMILVIVTSIIKELTMPLLAAELIFWLKNSRWKYFFRTAFVVPSIVPGVVVILLWKMMYEPEIGFINQFFGVLGLQNLQQAWLGNEKLAIWSVIGAGFPFIGVFSFLIYFGGLIGISREIYDSSEIDGVRPWSRFLKIDLPMILPQIRVVLFFTFIGSIQGFANILIFTRGGPGTSTYVPGLHMYNQISSASFGYASAIGVVLAILVLVGTIFNAQYSKQVRE</sequence>
<comment type="similarity">
    <text evidence="7">Belongs to the binding-protein-dependent transport system permease family.</text>
</comment>
<dbReference type="SUPFAM" id="SSF160964">
    <property type="entry name" value="MalF N-terminal region-like"/>
    <property type="match status" value="1"/>
</dbReference>
<dbReference type="Pfam" id="PF00528">
    <property type="entry name" value="BPD_transp_1"/>
    <property type="match status" value="1"/>
</dbReference>
<dbReference type="InterPro" id="IPR051393">
    <property type="entry name" value="ABC_transporter_permease"/>
</dbReference>
<keyword evidence="4 7" id="KW-0812">Transmembrane</keyword>
<dbReference type="Gene3D" id="2.130.10.10">
    <property type="entry name" value="YVTN repeat-like/Quinoprotein amine dehydrogenase"/>
    <property type="match status" value="1"/>
</dbReference>
<accession>A0A329MCK7</accession>
<dbReference type="InterPro" id="IPR011047">
    <property type="entry name" value="Quinoprotein_ADH-like_sf"/>
</dbReference>
<evidence type="ECO:0000256" key="5">
    <source>
        <dbReference type="ARBA" id="ARBA00022989"/>
    </source>
</evidence>
<organism evidence="9 10">
    <name type="scientific">Paenibacillus contaminans</name>
    <dbReference type="NCBI Taxonomy" id="450362"/>
    <lineage>
        <taxon>Bacteria</taxon>
        <taxon>Bacillati</taxon>
        <taxon>Bacillota</taxon>
        <taxon>Bacilli</taxon>
        <taxon>Bacillales</taxon>
        <taxon>Paenibacillaceae</taxon>
        <taxon>Paenibacillus</taxon>
    </lineage>
</organism>
<feature type="transmembrane region" description="Helical" evidence="7">
    <location>
        <begin position="327"/>
        <end position="349"/>
    </location>
</feature>
<reference evidence="9 10" key="1">
    <citation type="journal article" date="2009" name="Int. J. Syst. Evol. Microbiol.">
        <title>Paenibacillus contaminans sp. nov., isolated from a contaminated laboratory plate.</title>
        <authorList>
            <person name="Chou J.H."/>
            <person name="Lee J.H."/>
            <person name="Lin M.C."/>
            <person name="Chang P.S."/>
            <person name="Arun A.B."/>
            <person name="Young C.C."/>
            <person name="Chen W.M."/>
        </authorList>
    </citation>
    <scope>NUCLEOTIDE SEQUENCE [LARGE SCALE GENOMIC DNA]</scope>
    <source>
        <strain evidence="9 10">CKOBP-6</strain>
    </source>
</reference>
<name>A0A329MCK7_9BACL</name>
<feature type="domain" description="ABC transmembrane type-1" evidence="8">
    <location>
        <begin position="426"/>
        <end position="641"/>
    </location>
</feature>
<proteinExistence type="inferred from homology"/>
<dbReference type="GO" id="GO:0005886">
    <property type="term" value="C:plasma membrane"/>
    <property type="evidence" value="ECO:0007669"/>
    <property type="project" value="UniProtKB-SubCell"/>
</dbReference>
<feature type="transmembrane region" description="Helical" evidence="7">
    <location>
        <begin position="12"/>
        <end position="31"/>
    </location>
</feature>
<keyword evidence="6 7" id="KW-0472">Membrane</keyword>
<keyword evidence="10" id="KW-1185">Reference proteome</keyword>
<comment type="caution">
    <text evidence="9">The sequence shown here is derived from an EMBL/GenBank/DDBJ whole genome shotgun (WGS) entry which is preliminary data.</text>
</comment>
<evidence type="ECO:0000256" key="1">
    <source>
        <dbReference type="ARBA" id="ARBA00004651"/>
    </source>
</evidence>
<evidence type="ECO:0000256" key="7">
    <source>
        <dbReference type="RuleBase" id="RU363032"/>
    </source>
</evidence>
<dbReference type="OrthoDB" id="145927at2"/>
<evidence type="ECO:0000313" key="10">
    <source>
        <dbReference type="Proteomes" id="UP000250369"/>
    </source>
</evidence>
<dbReference type="SUPFAM" id="SSF161098">
    <property type="entry name" value="MetI-like"/>
    <property type="match status" value="1"/>
</dbReference>
<dbReference type="PANTHER" id="PTHR30193">
    <property type="entry name" value="ABC TRANSPORTER PERMEASE PROTEIN"/>
    <property type="match status" value="1"/>
</dbReference>
<feature type="transmembrane region" description="Helical" evidence="7">
    <location>
        <begin position="515"/>
        <end position="537"/>
    </location>
</feature>
<protein>
    <recommendedName>
        <fullName evidence="8">ABC transmembrane type-1 domain-containing protein</fullName>
    </recommendedName>
</protein>
<dbReference type="AlphaFoldDB" id="A0A329MCK7"/>
<dbReference type="PANTHER" id="PTHR30193:SF37">
    <property type="entry name" value="INNER MEMBRANE ABC TRANSPORTER PERMEASE PROTEIN YCJO"/>
    <property type="match status" value="1"/>
</dbReference>
<dbReference type="Proteomes" id="UP000250369">
    <property type="component" value="Unassembled WGS sequence"/>
</dbReference>
<dbReference type="RefSeq" id="WP_113033885.1">
    <property type="nucleotide sequence ID" value="NZ_QMFB01000017.1"/>
</dbReference>
<dbReference type="EMBL" id="QMFB01000017">
    <property type="protein sequence ID" value="RAV17799.1"/>
    <property type="molecule type" value="Genomic_DNA"/>
</dbReference>
<keyword evidence="3" id="KW-1003">Cell membrane</keyword>
<dbReference type="InterPro" id="IPR015943">
    <property type="entry name" value="WD40/YVTN_repeat-like_dom_sf"/>
</dbReference>
<dbReference type="Gene3D" id="1.10.3720.10">
    <property type="entry name" value="MetI-like"/>
    <property type="match status" value="1"/>
</dbReference>
<evidence type="ECO:0000259" key="8">
    <source>
        <dbReference type="PROSITE" id="PS50928"/>
    </source>
</evidence>
<feature type="transmembrane region" description="Helical" evidence="7">
    <location>
        <begin position="576"/>
        <end position="595"/>
    </location>
</feature>
<keyword evidence="5 7" id="KW-1133">Transmembrane helix</keyword>
<dbReference type="InterPro" id="IPR035906">
    <property type="entry name" value="MetI-like_sf"/>
</dbReference>
<dbReference type="CDD" id="cd06261">
    <property type="entry name" value="TM_PBP2"/>
    <property type="match status" value="1"/>
</dbReference>
<feature type="transmembrane region" description="Helical" evidence="7">
    <location>
        <begin position="461"/>
        <end position="482"/>
    </location>
</feature>
<evidence type="ECO:0000256" key="4">
    <source>
        <dbReference type="ARBA" id="ARBA00022692"/>
    </source>
</evidence>
<dbReference type="GO" id="GO:0055085">
    <property type="term" value="P:transmembrane transport"/>
    <property type="evidence" value="ECO:0007669"/>
    <property type="project" value="InterPro"/>
</dbReference>
<feature type="transmembrane region" description="Helical" evidence="7">
    <location>
        <begin position="615"/>
        <end position="640"/>
    </location>
</feature>
<evidence type="ECO:0000256" key="6">
    <source>
        <dbReference type="ARBA" id="ARBA00023136"/>
    </source>
</evidence>
<dbReference type="PROSITE" id="PS50928">
    <property type="entry name" value="ABC_TM1"/>
    <property type="match status" value="1"/>
</dbReference>
<comment type="subcellular location">
    <subcellularLocation>
        <location evidence="1 7">Cell membrane</location>
        <topology evidence="1 7">Multi-pass membrane protein</topology>
    </subcellularLocation>
</comment>
<evidence type="ECO:0000256" key="3">
    <source>
        <dbReference type="ARBA" id="ARBA00022475"/>
    </source>
</evidence>
<dbReference type="InterPro" id="IPR000515">
    <property type="entry name" value="MetI-like"/>
</dbReference>
<dbReference type="SUPFAM" id="SSF50998">
    <property type="entry name" value="Quinoprotein alcohol dehydrogenase-like"/>
    <property type="match status" value="1"/>
</dbReference>
<feature type="transmembrane region" description="Helical" evidence="7">
    <location>
        <begin position="421"/>
        <end position="441"/>
    </location>
</feature>
<feature type="transmembrane region" description="Helical" evidence="7">
    <location>
        <begin position="370"/>
        <end position="396"/>
    </location>
</feature>
<keyword evidence="2 7" id="KW-0813">Transport</keyword>